<proteinExistence type="predicted"/>
<evidence type="ECO:0008006" key="3">
    <source>
        <dbReference type="Google" id="ProtNLM"/>
    </source>
</evidence>
<dbReference type="InParanoid" id="A0A409VYW3"/>
<dbReference type="InterPro" id="IPR032710">
    <property type="entry name" value="NTF2-like_dom_sf"/>
</dbReference>
<keyword evidence="2" id="KW-1185">Reference proteome</keyword>
<comment type="caution">
    <text evidence="1">The sequence shown here is derived from an EMBL/GenBank/DDBJ whole genome shotgun (WGS) entry which is preliminary data.</text>
</comment>
<accession>A0A409VYW3</accession>
<reference evidence="1 2" key="1">
    <citation type="journal article" date="2018" name="Evol. Lett.">
        <title>Horizontal gene cluster transfer increased hallucinogenic mushroom diversity.</title>
        <authorList>
            <person name="Reynolds H.T."/>
            <person name="Vijayakumar V."/>
            <person name="Gluck-Thaler E."/>
            <person name="Korotkin H.B."/>
            <person name="Matheny P.B."/>
            <person name="Slot J.C."/>
        </authorList>
    </citation>
    <scope>NUCLEOTIDE SEQUENCE [LARGE SCALE GENOMIC DNA]</scope>
    <source>
        <strain evidence="1 2">2629</strain>
    </source>
</reference>
<name>A0A409VYW3_9AGAR</name>
<dbReference type="Gene3D" id="3.10.450.50">
    <property type="match status" value="1"/>
</dbReference>
<dbReference type="AlphaFoldDB" id="A0A409VYW3"/>
<gene>
    <name evidence="1" type="ORF">CVT24_011969</name>
</gene>
<organism evidence="1 2">
    <name type="scientific">Panaeolus cyanescens</name>
    <dbReference type="NCBI Taxonomy" id="181874"/>
    <lineage>
        <taxon>Eukaryota</taxon>
        <taxon>Fungi</taxon>
        <taxon>Dikarya</taxon>
        <taxon>Basidiomycota</taxon>
        <taxon>Agaricomycotina</taxon>
        <taxon>Agaricomycetes</taxon>
        <taxon>Agaricomycetidae</taxon>
        <taxon>Agaricales</taxon>
        <taxon>Agaricineae</taxon>
        <taxon>Galeropsidaceae</taxon>
        <taxon>Panaeolus</taxon>
    </lineage>
</organism>
<dbReference type="Proteomes" id="UP000284842">
    <property type="component" value="Unassembled WGS sequence"/>
</dbReference>
<dbReference type="EMBL" id="NHTK01005914">
    <property type="protein sequence ID" value="PPQ71456.1"/>
    <property type="molecule type" value="Genomic_DNA"/>
</dbReference>
<dbReference type="SUPFAM" id="SSF54427">
    <property type="entry name" value="NTF2-like"/>
    <property type="match status" value="1"/>
</dbReference>
<evidence type="ECO:0000313" key="1">
    <source>
        <dbReference type="EMBL" id="PPQ71456.1"/>
    </source>
</evidence>
<protein>
    <recommendedName>
        <fullName evidence="3">SnoaL-like domain-containing protein</fullName>
    </recommendedName>
</protein>
<evidence type="ECO:0000313" key="2">
    <source>
        <dbReference type="Proteomes" id="UP000284842"/>
    </source>
</evidence>
<sequence length="158" mass="17794">MITPKTVALKFLEQRRQDRESILSTEIISPEAVWWSNGVEGKVTRSGTKLFAHQAASYLHTSLTYKVDERFELLDVITDGKEKVVMELVVTADGPLGPAGNIYKAHTVIIYTIRNGEIVELREHNDNMSVIEFIGEELVREEAKFNSGFPNIDSITQT</sequence>